<dbReference type="OrthoDB" id="6345490at2759"/>
<keyword evidence="4" id="KW-0732">Signal</keyword>
<evidence type="ECO:0000256" key="1">
    <source>
        <dbReference type="ARBA" id="ARBA00009995"/>
    </source>
</evidence>
<accession>A0A7R8X1S3</accession>
<evidence type="ECO:0000313" key="6">
    <source>
        <dbReference type="Proteomes" id="UP000677054"/>
    </source>
</evidence>
<dbReference type="GO" id="GO:0008194">
    <property type="term" value="F:UDP-glycosyltransferase activity"/>
    <property type="evidence" value="ECO:0007669"/>
    <property type="project" value="InterPro"/>
</dbReference>
<dbReference type="Pfam" id="PF00201">
    <property type="entry name" value="UDPGT"/>
    <property type="match status" value="1"/>
</dbReference>
<gene>
    <name evidence="5" type="ORF">DSTB1V02_LOCUS1189</name>
</gene>
<dbReference type="AlphaFoldDB" id="A0A7R8X1S3"/>
<evidence type="ECO:0008006" key="7">
    <source>
        <dbReference type="Google" id="ProtNLM"/>
    </source>
</evidence>
<comment type="similarity">
    <text evidence="1">Belongs to the UDP-glycosyltransferase family.</text>
</comment>
<feature type="signal peptide" evidence="4">
    <location>
        <begin position="1"/>
        <end position="16"/>
    </location>
</feature>
<sequence>MKLAVCLCLQFAICNALESREGKKILWAVMVHGGAHMIVARTISKVLKAKGHNVTFLAYDSDKVNTTNLQSYMRVRGQNDDGSLLLADETGKFIYPYAAIWSESKLDIYNSLLLFLQTPEFMCRAVLDDPNVIERISREKFDLAIVDYTSNGCIYALMHRLNIPYVSVILSKGFDQTVFPQNPATVGVLLSRLSEPSNVFERAFNLAAFIVSRLGTALYNWMSSIHIWRRIPDSPSMAQLVENSEHTFILHDYFVDETKQFPDDSSLVGCYMCRPPKPLETDLQTFMDEAKSVVIISFGYSYTKPGIFPDRLWNGIMGMARKFSDQGVKVLMSFPGQPAELPGNMRVEPWLSMMDVLGHPKTRVFISQCGGGSVMESLYNGVPVVGIPLFGDHFEMCALLRRRGLGHTLNKMNVDANILTETITDIFNDREMEKRLKNVSSLMHDISPFSLQNIVDQIDHISHHNSVTDGLRLHTARYNSWEVYMLDQLLFFVFFWCVSKIGLGICHQKMNA</sequence>
<dbReference type="EMBL" id="CAJPEV010000107">
    <property type="protein sequence ID" value="CAG0880680.1"/>
    <property type="molecule type" value="Genomic_DNA"/>
</dbReference>
<dbReference type="CDD" id="cd03784">
    <property type="entry name" value="GT1_Gtf-like"/>
    <property type="match status" value="1"/>
</dbReference>
<dbReference type="SUPFAM" id="SSF53756">
    <property type="entry name" value="UDP-Glycosyltransferase/glycogen phosphorylase"/>
    <property type="match status" value="1"/>
</dbReference>
<dbReference type="Proteomes" id="UP000677054">
    <property type="component" value="Unassembled WGS sequence"/>
</dbReference>
<keyword evidence="2" id="KW-0328">Glycosyltransferase</keyword>
<reference evidence="5" key="1">
    <citation type="submission" date="2020-11" db="EMBL/GenBank/DDBJ databases">
        <authorList>
            <person name="Tran Van P."/>
        </authorList>
    </citation>
    <scope>NUCLEOTIDE SEQUENCE</scope>
</reference>
<name>A0A7R8X1S3_9CRUS</name>
<dbReference type="PANTHER" id="PTHR48043">
    <property type="entry name" value="EG:EG0003.4 PROTEIN-RELATED"/>
    <property type="match status" value="1"/>
</dbReference>
<dbReference type="InterPro" id="IPR050271">
    <property type="entry name" value="UDP-glycosyltransferase"/>
</dbReference>
<dbReference type="PANTHER" id="PTHR48043:SF145">
    <property type="entry name" value="FI06409P-RELATED"/>
    <property type="match status" value="1"/>
</dbReference>
<organism evidence="5">
    <name type="scientific">Darwinula stevensoni</name>
    <dbReference type="NCBI Taxonomy" id="69355"/>
    <lineage>
        <taxon>Eukaryota</taxon>
        <taxon>Metazoa</taxon>
        <taxon>Ecdysozoa</taxon>
        <taxon>Arthropoda</taxon>
        <taxon>Crustacea</taxon>
        <taxon>Oligostraca</taxon>
        <taxon>Ostracoda</taxon>
        <taxon>Podocopa</taxon>
        <taxon>Podocopida</taxon>
        <taxon>Darwinulocopina</taxon>
        <taxon>Darwinuloidea</taxon>
        <taxon>Darwinulidae</taxon>
        <taxon>Darwinula</taxon>
    </lineage>
</organism>
<keyword evidence="6" id="KW-1185">Reference proteome</keyword>
<keyword evidence="3" id="KW-0808">Transferase</keyword>
<feature type="chain" id="PRO_5036208952" description="UDP-glucuronosyltransferase" evidence="4">
    <location>
        <begin position="17"/>
        <end position="512"/>
    </location>
</feature>
<evidence type="ECO:0000256" key="3">
    <source>
        <dbReference type="ARBA" id="ARBA00022679"/>
    </source>
</evidence>
<dbReference type="EMBL" id="LR899624">
    <property type="protein sequence ID" value="CAD7241189.1"/>
    <property type="molecule type" value="Genomic_DNA"/>
</dbReference>
<evidence type="ECO:0000313" key="5">
    <source>
        <dbReference type="EMBL" id="CAD7241189.1"/>
    </source>
</evidence>
<protein>
    <recommendedName>
        <fullName evidence="7">UDP-glucuronosyltransferase</fullName>
    </recommendedName>
</protein>
<dbReference type="Gene3D" id="3.40.50.2000">
    <property type="entry name" value="Glycogen Phosphorylase B"/>
    <property type="match status" value="2"/>
</dbReference>
<evidence type="ECO:0000256" key="4">
    <source>
        <dbReference type="SAM" id="SignalP"/>
    </source>
</evidence>
<evidence type="ECO:0000256" key="2">
    <source>
        <dbReference type="ARBA" id="ARBA00022676"/>
    </source>
</evidence>
<dbReference type="InterPro" id="IPR002213">
    <property type="entry name" value="UDP_glucos_trans"/>
</dbReference>
<proteinExistence type="inferred from homology"/>